<keyword evidence="1" id="KW-0472">Membrane</keyword>
<keyword evidence="1" id="KW-1133">Transmembrane helix</keyword>
<dbReference type="AlphaFoldDB" id="A0A432YBT7"/>
<comment type="caution">
    <text evidence="2">The sequence shown here is derived from an EMBL/GenBank/DDBJ whole genome shotgun (WGS) entry which is preliminary data.</text>
</comment>
<dbReference type="Proteomes" id="UP000287330">
    <property type="component" value="Unassembled WGS sequence"/>
</dbReference>
<accession>A0A432YBT7</accession>
<evidence type="ECO:0000313" key="2">
    <source>
        <dbReference type="EMBL" id="RUO58460.1"/>
    </source>
</evidence>
<feature type="transmembrane region" description="Helical" evidence="1">
    <location>
        <begin position="15"/>
        <end position="33"/>
    </location>
</feature>
<evidence type="ECO:0000313" key="3">
    <source>
        <dbReference type="Proteomes" id="UP000287330"/>
    </source>
</evidence>
<sequence>MKQNKFRFSHKQRTTRYLISASMLLLGISIMYLYDDWTFLSGLIGVSMFPLYPLYLKAQRPETIKNMLYLLEVRGDNLRVGMEQIPIDKLKRVAVGPFDKDYAVLQFPYNPMYQIDYSFPIQQMDDVRAWFRVEVPDVELIE</sequence>
<dbReference type="EMBL" id="PIPV01000001">
    <property type="protein sequence ID" value="RUO58460.1"/>
    <property type="molecule type" value="Genomic_DNA"/>
</dbReference>
<gene>
    <name evidence="2" type="ORF">CWE25_02395</name>
</gene>
<proteinExistence type="predicted"/>
<name>A0A432YBT7_9GAMM</name>
<protein>
    <submittedName>
        <fullName evidence="2">Uncharacterized protein</fullName>
    </submittedName>
</protein>
<reference evidence="3" key="1">
    <citation type="journal article" date="2018" name="Front. Microbiol.">
        <title>Genome-Based Analysis Reveals the Taxonomy and Diversity of the Family Idiomarinaceae.</title>
        <authorList>
            <person name="Liu Y."/>
            <person name="Lai Q."/>
            <person name="Shao Z."/>
        </authorList>
    </citation>
    <scope>NUCLEOTIDE SEQUENCE [LARGE SCALE GENOMIC DNA]</scope>
    <source>
        <strain evidence="3">F23</strain>
    </source>
</reference>
<keyword evidence="3" id="KW-1185">Reference proteome</keyword>
<feature type="transmembrane region" description="Helical" evidence="1">
    <location>
        <begin position="39"/>
        <end position="56"/>
    </location>
</feature>
<organism evidence="2 3">
    <name type="scientific">Idiomarina fontislapidosi</name>
    <dbReference type="NCBI Taxonomy" id="263723"/>
    <lineage>
        <taxon>Bacteria</taxon>
        <taxon>Pseudomonadati</taxon>
        <taxon>Pseudomonadota</taxon>
        <taxon>Gammaproteobacteria</taxon>
        <taxon>Alteromonadales</taxon>
        <taxon>Idiomarinaceae</taxon>
        <taxon>Idiomarina</taxon>
    </lineage>
</organism>
<evidence type="ECO:0000256" key="1">
    <source>
        <dbReference type="SAM" id="Phobius"/>
    </source>
</evidence>
<keyword evidence="1" id="KW-0812">Transmembrane</keyword>